<sequence length="61" mass="7496">MFMRKREIHRHQKEIPMITILWMHVQRTFMTQDRMSDSMLKKNMGVRIPFVSLRIARLNLP</sequence>
<gene>
    <name evidence="1" type="ORF">GN958_ATG07744</name>
</gene>
<reference evidence="1" key="1">
    <citation type="submission" date="2020-03" db="EMBL/GenBank/DDBJ databases">
        <title>Hybrid Assembly of Korean Phytophthora infestans isolates.</title>
        <authorList>
            <person name="Prokchorchik M."/>
            <person name="Lee Y."/>
            <person name="Seo J."/>
            <person name="Cho J.-H."/>
            <person name="Park Y.-E."/>
            <person name="Jang D.-C."/>
            <person name="Im J.-S."/>
            <person name="Choi J.-G."/>
            <person name="Park H.-J."/>
            <person name="Lee G.-B."/>
            <person name="Lee Y.-G."/>
            <person name="Hong S.-Y."/>
            <person name="Cho K."/>
            <person name="Sohn K.H."/>
        </authorList>
    </citation>
    <scope>NUCLEOTIDE SEQUENCE</scope>
    <source>
        <strain evidence="1">KR_2_A2</strain>
    </source>
</reference>
<proteinExistence type="predicted"/>
<protein>
    <submittedName>
        <fullName evidence="1">Uncharacterized protein</fullName>
    </submittedName>
</protein>
<dbReference type="Proteomes" id="UP000704712">
    <property type="component" value="Unassembled WGS sequence"/>
</dbReference>
<comment type="caution">
    <text evidence="1">The sequence shown here is derived from an EMBL/GenBank/DDBJ whole genome shotgun (WGS) entry which is preliminary data.</text>
</comment>
<organism evidence="1 2">
    <name type="scientific">Phytophthora infestans</name>
    <name type="common">Potato late blight agent</name>
    <name type="synonym">Botrytis infestans</name>
    <dbReference type="NCBI Taxonomy" id="4787"/>
    <lineage>
        <taxon>Eukaryota</taxon>
        <taxon>Sar</taxon>
        <taxon>Stramenopiles</taxon>
        <taxon>Oomycota</taxon>
        <taxon>Peronosporomycetes</taxon>
        <taxon>Peronosporales</taxon>
        <taxon>Peronosporaceae</taxon>
        <taxon>Phytophthora</taxon>
    </lineage>
</organism>
<name>A0A8S9UY94_PHYIN</name>
<evidence type="ECO:0000313" key="1">
    <source>
        <dbReference type="EMBL" id="KAF4143068.1"/>
    </source>
</evidence>
<dbReference type="EMBL" id="JAACNO010001095">
    <property type="protein sequence ID" value="KAF4143068.1"/>
    <property type="molecule type" value="Genomic_DNA"/>
</dbReference>
<accession>A0A8S9UY94</accession>
<dbReference type="AlphaFoldDB" id="A0A8S9UY94"/>
<evidence type="ECO:0000313" key="2">
    <source>
        <dbReference type="Proteomes" id="UP000704712"/>
    </source>
</evidence>